<gene>
    <name evidence="12" type="ORF">CPB83DRAFT_852076</name>
</gene>
<feature type="compositionally biased region" description="Low complexity" evidence="8">
    <location>
        <begin position="100"/>
        <end position="112"/>
    </location>
</feature>
<feature type="compositionally biased region" description="Basic and acidic residues" evidence="8">
    <location>
        <begin position="161"/>
        <end position="175"/>
    </location>
</feature>
<dbReference type="GO" id="GO:0016192">
    <property type="term" value="P:vesicle-mediated transport"/>
    <property type="evidence" value="ECO:0007669"/>
    <property type="project" value="UniProtKB-KW"/>
</dbReference>
<evidence type="ECO:0000256" key="7">
    <source>
        <dbReference type="ARBA" id="ARBA00023034"/>
    </source>
</evidence>
<evidence type="ECO:0000256" key="5">
    <source>
        <dbReference type="ARBA" id="ARBA00022448"/>
    </source>
</evidence>
<evidence type="ECO:0000256" key="3">
    <source>
        <dbReference type="ARBA" id="ARBA00007051"/>
    </source>
</evidence>
<feature type="region of interest" description="Disordered" evidence="8">
    <location>
        <begin position="935"/>
        <end position="964"/>
    </location>
</feature>
<evidence type="ECO:0000256" key="6">
    <source>
        <dbReference type="ARBA" id="ARBA00022892"/>
    </source>
</evidence>
<dbReference type="InterPro" id="IPR021773">
    <property type="entry name" value="TPC11"/>
</dbReference>
<proteinExistence type="inferred from homology"/>
<evidence type="ECO:0000259" key="9">
    <source>
        <dbReference type="Pfam" id="PF07919"/>
    </source>
</evidence>
<feature type="domain" description="Trafficking protein particle complex subunit 11 C-terminal" evidence="11">
    <location>
        <begin position="1182"/>
        <end position="1224"/>
    </location>
</feature>
<dbReference type="PANTHER" id="PTHR14374">
    <property type="entry name" value="FOIE GRAS"/>
    <property type="match status" value="1"/>
</dbReference>
<feature type="region of interest" description="Disordered" evidence="8">
    <location>
        <begin position="21"/>
        <end position="42"/>
    </location>
</feature>
<dbReference type="InterPro" id="IPR025876">
    <property type="entry name" value="TRAPPC11_C"/>
</dbReference>
<keyword evidence="7" id="KW-0333">Golgi apparatus</keyword>
<dbReference type="GO" id="GO:0016740">
    <property type="term" value="F:transferase activity"/>
    <property type="evidence" value="ECO:0007669"/>
    <property type="project" value="UniProtKB-KW"/>
</dbReference>
<evidence type="ECO:0000256" key="8">
    <source>
        <dbReference type="SAM" id="MobiDB-lite"/>
    </source>
</evidence>
<comment type="subcellular location">
    <subcellularLocation>
        <location evidence="2">Golgi apparatus</location>
        <location evidence="2">cis-Golgi network</location>
    </subcellularLocation>
</comment>
<keyword evidence="6" id="KW-0931">ER-Golgi transport</keyword>
<keyword evidence="12" id="KW-0808">Transferase</keyword>
<accession>A0A9P6EHH2</accession>
<dbReference type="Pfam" id="PF12742">
    <property type="entry name" value="Gryzun-like"/>
    <property type="match status" value="1"/>
</dbReference>
<evidence type="ECO:0000256" key="1">
    <source>
        <dbReference type="ARBA" id="ARBA00001995"/>
    </source>
</evidence>
<dbReference type="Proteomes" id="UP000807306">
    <property type="component" value="Unassembled WGS sequence"/>
</dbReference>
<evidence type="ECO:0000313" key="13">
    <source>
        <dbReference type="Proteomes" id="UP000807306"/>
    </source>
</evidence>
<name>A0A9P6EHH2_9AGAR</name>
<organism evidence="12 13">
    <name type="scientific">Crepidotus variabilis</name>
    <dbReference type="NCBI Taxonomy" id="179855"/>
    <lineage>
        <taxon>Eukaryota</taxon>
        <taxon>Fungi</taxon>
        <taxon>Dikarya</taxon>
        <taxon>Basidiomycota</taxon>
        <taxon>Agaricomycotina</taxon>
        <taxon>Agaricomycetes</taxon>
        <taxon>Agaricomycetidae</taxon>
        <taxon>Agaricales</taxon>
        <taxon>Agaricineae</taxon>
        <taxon>Crepidotaceae</taxon>
        <taxon>Crepidotus</taxon>
    </lineage>
</organism>
<dbReference type="OrthoDB" id="6278596at2759"/>
<evidence type="ECO:0000259" key="11">
    <source>
        <dbReference type="Pfam" id="PF12742"/>
    </source>
</evidence>
<comment type="similarity">
    <text evidence="3">Belongs to the TRAPPC11 family.</text>
</comment>
<evidence type="ECO:0000313" key="12">
    <source>
        <dbReference type="EMBL" id="KAF9529733.1"/>
    </source>
</evidence>
<keyword evidence="13" id="KW-1185">Reference proteome</keyword>
<comment type="caution">
    <text evidence="12">The sequence shown here is derived from an EMBL/GenBank/DDBJ whole genome shotgun (WGS) entry which is preliminary data.</text>
</comment>
<evidence type="ECO:0000256" key="2">
    <source>
        <dbReference type="ARBA" id="ARBA00004222"/>
    </source>
</evidence>
<dbReference type="PANTHER" id="PTHR14374:SF0">
    <property type="entry name" value="TRAFFICKING PROTEIN PARTICLE COMPLEX SUBUNIT 11"/>
    <property type="match status" value="1"/>
</dbReference>
<evidence type="ECO:0000256" key="4">
    <source>
        <dbReference type="ARBA" id="ARBA00021520"/>
    </source>
</evidence>
<feature type="compositionally biased region" description="Low complexity" evidence="8">
    <location>
        <begin position="24"/>
        <end position="34"/>
    </location>
</feature>
<feature type="region of interest" description="Disordered" evidence="8">
    <location>
        <begin position="152"/>
        <end position="175"/>
    </location>
</feature>
<sequence>MNSYPPELLTQLAPVMFVAGLDAPPSTTQSTPTSPLSPAPPPKQDAFQVLILRLRDALLAQRKVGIWQPEKNKSFQVILVDRDVRFPPRKLVSPDDPQYSSSHSPLSPLTPTSPLHPDGVIAPIWIRKHNTLVPSVFVLFLRIFEHPSQTGKSPLDLPDTSFDKEREADERKRDSELAADVALRKKITNERGIKLTVVLIATRRMLDDPSLDTRLTYIRRQSGLDSRAALFVLSPVSPAELTEFVRSLQQALYEPALEYYTAHSKRVRRKRNRHSQGATYPVGAAAIGGGLNIARPLRPEGWTVRYEYKMACFAEFRGEDEVALKHYQDAYEMLIIMFGSTAILPPRTKRWAEAKVLADCINIKIVKLYLYNNEHSLALSHHNNHIRQFGDFSRGWGIGEETFEFWSWIARQHRVLAELLEHGLRSNLVLPIHKPVPQKDGASQSNATARQTTGLEYESLRALGINPSHALHHPGFYYYMAARCTEMRRRRFNATLEAETNQQPMVISPGFVNEKKVEHLAVINELYTKSYELFKKHSPGTNQGQGRLTLWIAYRIAQTYYDAGKFDMAVRFFERIAKMYRRERWDAVLRPLLSTWYSCAKRLGDMDLSIKLLIELLGHDRIDSDDANTLEEDLIAVLQSTVPSSPDEILKVDVAEARPIFDSDVVFWSSEVKVDERTAFQLSLTAPTSISIASIPFSRLTIRFAEDDCQPITIENDSSSASKEELAVRRVDLGIIPSSGEGENMVKGNLCWRQGCTVVFTGILSSDKPNTLKVSSYTLTIEKNGWNIEIPCKPRSTRSGIHAIPRWLSTMNPPKFIRMTREYCHSTMVKYRTHHVHVIFRHHAPAYVDEDYPVEIEITNTDTRKLDVVVNFLLQPTEIDDAVNWIVVDDERSPSLIKGIDLGVLNPGVSVVKTLHLFNTGGGGDRVVDVSIQTTTIAPEDDTDDEDSEDEGEADDEQEVDDEERASALDTMEHLKLLVVPTVSPIKATSSIAYRRSTESWAGLADLSTFDDTFWDSRRGGEALVTFTLTCVGPWSLVIENMEMEKKDNQYAKVFDSSTDVKDDDMFPAEYIHGDEVCGSCRISFCLDDDRDSGISPEQIDGPGQYVVTWHRILPHGQPGPLTTSYFALPTLRPPVDSLVALLDTPPKAKLHQPVSLTLRIRNYHSSRSANVTVHLEPETLEAFVVSGLRNGRVPVLLPGSEEILVWQMIPLECGYLKVPRIRVIDRRKSIAGPAGQALSEAAGNAEGSAGELVQVIVLRQDFRPSTALPSEEGTVPEGGNAQYDETQYGAGMILVLP</sequence>
<feature type="region of interest" description="Disordered" evidence="8">
    <location>
        <begin position="90"/>
        <end position="112"/>
    </location>
</feature>
<reference evidence="12" key="1">
    <citation type="submission" date="2020-11" db="EMBL/GenBank/DDBJ databases">
        <authorList>
            <consortium name="DOE Joint Genome Institute"/>
            <person name="Ahrendt S."/>
            <person name="Riley R."/>
            <person name="Andreopoulos W."/>
            <person name="Labutti K."/>
            <person name="Pangilinan J."/>
            <person name="Ruiz-Duenas F.J."/>
            <person name="Barrasa J.M."/>
            <person name="Sanchez-Garcia M."/>
            <person name="Camarero S."/>
            <person name="Miyauchi S."/>
            <person name="Serrano A."/>
            <person name="Linde D."/>
            <person name="Babiker R."/>
            <person name="Drula E."/>
            <person name="Ayuso-Fernandez I."/>
            <person name="Pacheco R."/>
            <person name="Padilla G."/>
            <person name="Ferreira P."/>
            <person name="Barriuso J."/>
            <person name="Kellner H."/>
            <person name="Castanera R."/>
            <person name="Alfaro M."/>
            <person name="Ramirez L."/>
            <person name="Pisabarro A.G."/>
            <person name="Kuo A."/>
            <person name="Tritt A."/>
            <person name="Lipzen A."/>
            <person name="He G."/>
            <person name="Yan M."/>
            <person name="Ng V."/>
            <person name="Cullen D."/>
            <person name="Martin F."/>
            <person name="Rosso M.-N."/>
            <person name="Henrissat B."/>
            <person name="Hibbett D."/>
            <person name="Martinez A.T."/>
            <person name="Grigoriev I.V."/>
        </authorList>
    </citation>
    <scope>NUCLEOTIDE SEQUENCE</scope>
    <source>
        <strain evidence="12">CBS 506.95</strain>
    </source>
</reference>
<feature type="domain" description="Trafficking protein particle complex subunit 11" evidence="10">
    <location>
        <begin position="350"/>
        <end position="618"/>
    </location>
</feature>
<dbReference type="Pfam" id="PF07919">
    <property type="entry name" value="Gryzun"/>
    <property type="match status" value="1"/>
</dbReference>
<dbReference type="Pfam" id="PF11817">
    <property type="entry name" value="Foie-gras_1"/>
    <property type="match status" value="1"/>
</dbReference>
<feature type="compositionally biased region" description="Acidic residues" evidence="8">
    <location>
        <begin position="939"/>
        <end position="964"/>
    </location>
</feature>
<protein>
    <recommendedName>
        <fullName evidence="4">Trafficking protein particle complex subunit 11</fullName>
    </recommendedName>
</protein>
<keyword evidence="5" id="KW-0813">Transport</keyword>
<comment type="function">
    <text evidence="1">Involved in endoplasmic reticulum to Golgi apparatus trafficking at a very early stage.</text>
</comment>
<evidence type="ECO:0000259" key="10">
    <source>
        <dbReference type="Pfam" id="PF11817"/>
    </source>
</evidence>
<dbReference type="GO" id="GO:0005794">
    <property type="term" value="C:Golgi apparatus"/>
    <property type="evidence" value="ECO:0007669"/>
    <property type="project" value="UniProtKB-SubCell"/>
</dbReference>
<dbReference type="EMBL" id="MU157844">
    <property type="protein sequence ID" value="KAF9529733.1"/>
    <property type="molecule type" value="Genomic_DNA"/>
</dbReference>
<feature type="domain" description="Gryzun putative trafficking through Golgi" evidence="9">
    <location>
        <begin position="662"/>
        <end position="885"/>
    </location>
</feature>
<dbReference type="InterPro" id="IPR012880">
    <property type="entry name" value="Gryzun"/>
</dbReference>